<name>A0A2I2L3P7_9VIRU</name>
<dbReference type="InterPro" id="IPR036047">
    <property type="entry name" value="F-box-like_dom_sf"/>
</dbReference>
<gene>
    <name evidence="2" type="ORF">ORPV_195</name>
</gene>
<proteinExistence type="predicted"/>
<dbReference type="Gene3D" id="1.20.1280.50">
    <property type="match status" value="1"/>
</dbReference>
<evidence type="ECO:0000313" key="2">
    <source>
        <dbReference type="EMBL" id="SNW62099.1"/>
    </source>
</evidence>
<dbReference type="PROSITE" id="PS50181">
    <property type="entry name" value="FBOX"/>
    <property type="match status" value="1"/>
</dbReference>
<sequence length="172" mass="21073">MDLISLLPNDMHYNIIKNLEYKDIYNFSSCNKNLYNINSNNYFWYNKIYKDFNINQDTAICNFKRYLYVLDRIIVIKLLQKIKIFVTNIIYYNMEFFDIDIYNIFIFYTNINEKQKYIFDEILLATYSEYRIIYTNYSLINILKDIACSKKCVREYNNRILSTCDFFIDNIL</sequence>
<dbReference type="SMART" id="SM00256">
    <property type="entry name" value="FBOX"/>
    <property type="match status" value="1"/>
</dbReference>
<evidence type="ECO:0000259" key="1">
    <source>
        <dbReference type="PROSITE" id="PS50181"/>
    </source>
</evidence>
<dbReference type="Pfam" id="PF00646">
    <property type="entry name" value="F-box"/>
    <property type="match status" value="1"/>
</dbReference>
<evidence type="ECO:0000313" key="3">
    <source>
        <dbReference type="Proteomes" id="UP000236316"/>
    </source>
</evidence>
<feature type="domain" description="F-box" evidence="1">
    <location>
        <begin position="1"/>
        <end position="47"/>
    </location>
</feature>
<dbReference type="InterPro" id="IPR001810">
    <property type="entry name" value="F-box_dom"/>
</dbReference>
<dbReference type="RefSeq" id="YP_009448401.1">
    <property type="nucleotide sequence ID" value="NC_036594.1"/>
</dbReference>
<protein>
    <submittedName>
        <fullName evidence="2">F-box domain-containing protein</fullName>
    </submittedName>
</protein>
<accession>A0A2I2L3P7</accession>
<dbReference type="GeneID" id="35381956"/>
<keyword evidence="3" id="KW-1185">Reference proteome</keyword>
<reference evidence="2" key="1">
    <citation type="submission" date="2017-08" db="EMBL/GenBank/DDBJ databases">
        <authorList>
            <consortium name="Urmite Genomes"/>
        </authorList>
    </citation>
    <scope>NUCLEOTIDE SEQUENCE [LARGE SCALE GENOMIC DNA]</scope>
    <source>
        <strain evidence="2">IHUMI-LCC2</strain>
    </source>
</reference>
<dbReference type="EMBL" id="LT906555">
    <property type="protein sequence ID" value="SNW62099.1"/>
    <property type="molecule type" value="Genomic_DNA"/>
</dbReference>
<dbReference type="Proteomes" id="UP000236316">
    <property type="component" value="Segment"/>
</dbReference>
<dbReference type="KEGG" id="vg:35381956"/>
<dbReference type="SUPFAM" id="SSF81383">
    <property type="entry name" value="F-box domain"/>
    <property type="match status" value="1"/>
</dbReference>
<organism evidence="2">
    <name type="scientific">Orpheovirus IHUMI-LCC2</name>
    <dbReference type="NCBI Taxonomy" id="2023057"/>
    <lineage>
        <taxon>Viruses</taxon>
        <taxon>Varidnaviria</taxon>
        <taxon>Bamfordvirae</taxon>
        <taxon>Nucleocytoviricota</taxon>
        <taxon>Megaviricetes</taxon>
        <taxon>Pimascovirales</taxon>
        <taxon>Ocovirineae</taxon>
        <taxon>Orpheoviridae</taxon>
        <taxon>Alphaorpheovirus</taxon>
        <taxon>Alphaorpheovirus massiliense</taxon>
    </lineage>
</organism>